<comment type="subcellular location">
    <subcellularLocation>
        <location evidence="1">Cell projection</location>
        <location evidence="1">Cilium</location>
    </subcellularLocation>
    <subcellularLocation>
        <location evidence="2">Cytoplasm</location>
        <location evidence="2">Cytoskeleton</location>
    </subcellularLocation>
</comment>
<dbReference type="PANTHER" id="PTHR21490">
    <property type="entry name" value="ENKURIN-RELATED"/>
    <property type="match status" value="1"/>
</dbReference>
<evidence type="ECO:0000256" key="2">
    <source>
        <dbReference type="ARBA" id="ARBA00004245"/>
    </source>
</evidence>
<evidence type="ECO:0000313" key="8">
    <source>
        <dbReference type="EMBL" id="EFN84870.1"/>
    </source>
</evidence>
<dbReference type="Pfam" id="PF13864">
    <property type="entry name" value="Enkurin"/>
    <property type="match status" value="1"/>
</dbReference>
<evidence type="ECO:0000256" key="6">
    <source>
        <dbReference type="SAM" id="Coils"/>
    </source>
</evidence>
<dbReference type="FunCoup" id="E2BHA1">
    <property type="interactions" value="30"/>
</dbReference>
<dbReference type="OrthoDB" id="2123594at2759"/>
<keyword evidence="5" id="KW-0966">Cell projection</keyword>
<dbReference type="AlphaFoldDB" id="E2BHA1"/>
<keyword evidence="9" id="KW-1185">Reference proteome</keyword>
<protein>
    <submittedName>
        <fullName evidence="8">Enkurin</fullName>
    </submittedName>
</protein>
<dbReference type="GO" id="GO:0005879">
    <property type="term" value="C:axonemal microtubule"/>
    <property type="evidence" value="ECO:0007669"/>
    <property type="project" value="TreeGrafter"/>
</dbReference>
<dbReference type="GO" id="GO:0001669">
    <property type="term" value="C:acrosomal vesicle"/>
    <property type="evidence" value="ECO:0007669"/>
    <property type="project" value="TreeGrafter"/>
</dbReference>
<dbReference type="InterPro" id="IPR052102">
    <property type="entry name" value="Enkurin_domain-protein"/>
</dbReference>
<gene>
    <name evidence="8" type="ORF">EAI_04739</name>
</gene>
<evidence type="ECO:0000259" key="7">
    <source>
        <dbReference type="PROSITE" id="PS51665"/>
    </source>
</evidence>
<dbReference type="EMBL" id="GL448287">
    <property type="protein sequence ID" value="EFN84870.1"/>
    <property type="molecule type" value="Genomic_DNA"/>
</dbReference>
<dbReference type="STRING" id="610380.E2BHA1"/>
<evidence type="ECO:0000256" key="3">
    <source>
        <dbReference type="ARBA" id="ARBA00022490"/>
    </source>
</evidence>
<keyword evidence="3" id="KW-0963">Cytoplasm</keyword>
<reference evidence="8 9" key="1">
    <citation type="journal article" date="2010" name="Science">
        <title>Genomic comparison of the ants Camponotus floridanus and Harpegnathos saltator.</title>
        <authorList>
            <person name="Bonasio R."/>
            <person name="Zhang G."/>
            <person name="Ye C."/>
            <person name="Mutti N.S."/>
            <person name="Fang X."/>
            <person name="Qin N."/>
            <person name="Donahue G."/>
            <person name="Yang P."/>
            <person name="Li Q."/>
            <person name="Li C."/>
            <person name="Zhang P."/>
            <person name="Huang Z."/>
            <person name="Berger S.L."/>
            <person name="Reinberg D."/>
            <person name="Wang J."/>
            <person name="Liebig J."/>
        </authorList>
    </citation>
    <scope>NUCLEOTIDE SEQUENCE [LARGE SCALE GENOMIC DNA]</scope>
    <source>
        <strain evidence="8 9">R22 G/1</strain>
    </source>
</reference>
<evidence type="ECO:0000256" key="1">
    <source>
        <dbReference type="ARBA" id="ARBA00004138"/>
    </source>
</evidence>
<keyword evidence="4" id="KW-0206">Cytoskeleton</keyword>
<dbReference type="PROSITE" id="PS51665">
    <property type="entry name" value="ENKURIN"/>
    <property type="match status" value="1"/>
</dbReference>
<feature type="coiled-coil region" evidence="6">
    <location>
        <begin position="132"/>
        <end position="159"/>
    </location>
</feature>
<feature type="domain" description="Enkurin" evidence="7">
    <location>
        <begin position="69"/>
        <end position="164"/>
    </location>
</feature>
<evidence type="ECO:0000256" key="5">
    <source>
        <dbReference type="ARBA" id="ARBA00023273"/>
    </source>
</evidence>
<dbReference type="PANTHER" id="PTHR21490:SF0">
    <property type="entry name" value="ENKURIN"/>
    <property type="match status" value="1"/>
</dbReference>
<evidence type="ECO:0000313" key="9">
    <source>
        <dbReference type="Proteomes" id="UP000008237"/>
    </source>
</evidence>
<sequence>MAEESVAARGKDFIKQNILRVKRSSPKELKQRSVDTRHGDARDLKYSGLLPIYVHKKNYGKIPKFIANARAFVSVETETVEHREEDKIPEIPSCRYVSKEERKMLLDVEQGMKQRWERLMKQFQGLPLTVALAHVQKKKARIERELQELEKDIAIVERHPHIYVYDTDDT</sequence>
<dbReference type="Proteomes" id="UP000008237">
    <property type="component" value="Unassembled WGS sequence"/>
</dbReference>
<proteinExistence type="predicted"/>
<dbReference type="InParanoid" id="E2BHA1"/>
<dbReference type="InterPro" id="IPR027012">
    <property type="entry name" value="Enkurin_dom"/>
</dbReference>
<dbReference type="GO" id="GO:0005516">
    <property type="term" value="F:calmodulin binding"/>
    <property type="evidence" value="ECO:0007669"/>
    <property type="project" value="TreeGrafter"/>
</dbReference>
<organism evidence="9">
    <name type="scientific">Harpegnathos saltator</name>
    <name type="common">Jerdon's jumping ant</name>
    <dbReference type="NCBI Taxonomy" id="610380"/>
    <lineage>
        <taxon>Eukaryota</taxon>
        <taxon>Metazoa</taxon>
        <taxon>Ecdysozoa</taxon>
        <taxon>Arthropoda</taxon>
        <taxon>Hexapoda</taxon>
        <taxon>Insecta</taxon>
        <taxon>Pterygota</taxon>
        <taxon>Neoptera</taxon>
        <taxon>Endopterygota</taxon>
        <taxon>Hymenoptera</taxon>
        <taxon>Apocrita</taxon>
        <taxon>Aculeata</taxon>
        <taxon>Formicoidea</taxon>
        <taxon>Formicidae</taxon>
        <taxon>Ponerinae</taxon>
        <taxon>Ponerini</taxon>
        <taxon>Harpegnathos</taxon>
    </lineage>
</organism>
<dbReference type="OMA" id="CRYIDKE"/>
<keyword evidence="6" id="KW-0175">Coiled coil</keyword>
<accession>E2BHA1</accession>
<name>E2BHA1_HARSA</name>
<evidence type="ECO:0000256" key="4">
    <source>
        <dbReference type="ARBA" id="ARBA00023212"/>
    </source>
</evidence>